<dbReference type="Gene3D" id="3.40.50.10140">
    <property type="entry name" value="Toll/interleukin-1 receptor homology (TIR) domain"/>
    <property type="match status" value="1"/>
</dbReference>
<keyword evidence="4" id="KW-1185">Reference proteome</keyword>
<reference evidence="4" key="1">
    <citation type="journal article" date="2019" name="Int. J. Syst. Evol. Microbiol.">
        <title>The Global Catalogue of Microorganisms (GCM) 10K type strain sequencing project: providing services to taxonomists for standard genome sequencing and annotation.</title>
        <authorList>
            <consortium name="The Broad Institute Genomics Platform"/>
            <consortium name="The Broad Institute Genome Sequencing Center for Infectious Disease"/>
            <person name="Wu L."/>
            <person name="Ma J."/>
        </authorList>
    </citation>
    <scope>NUCLEOTIDE SEQUENCE [LARGE SCALE GENOMIC DNA]</scope>
    <source>
        <strain evidence="4">CCM 7427</strain>
    </source>
</reference>
<evidence type="ECO:0000256" key="1">
    <source>
        <dbReference type="SAM" id="MobiDB-lite"/>
    </source>
</evidence>
<evidence type="ECO:0000313" key="4">
    <source>
        <dbReference type="Proteomes" id="UP001597521"/>
    </source>
</evidence>
<accession>A0ABW5QNC4</accession>
<proteinExistence type="predicted"/>
<comment type="caution">
    <text evidence="3">The sequence shown here is derived from an EMBL/GenBank/DDBJ whole genome shotgun (WGS) entry which is preliminary data.</text>
</comment>
<dbReference type="SUPFAM" id="SSF52200">
    <property type="entry name" value="Toll/Interleukin receptor TIR domain"/>
    <property type="match status" value="1"/>
</dbReference>
<dbReference type="Pfam" id="PF13676">
    <property type="entry name" value="TIR_2"/>
    <property type="match status" value="1"/>
</dbReference>
<dbReference type="Proteomes" id="UP001597521">
    <property type="component" value="Unassembled WGS sequence"/>
</dbReference>
<dbReference type="PROSITE" id="PS50104">
    <property type="entry name" value="TIR"/>
    <property type="match status" value="1"/>
</dbReference>
<sequence>MPRETIFISHAKPEDNDFVRWLGSRLVGEGYRPWAELTDLEGGSPFWANIERILHADTVRFVSVVSRHSVSTDRRGFRSELSIADGVGRQLEDDKFIIPVRLDDTPNARLPAQLNQLHALDFSRSWGEGYLELLATLERSKIPRGAGSTTFDQWRAHHAAASSLVAAAPEAAVTNLLEISKLPERVSLYSYEGSRETFPKAIKKTGVPHAHFHRLCIAFADKDHIQELMGESHLLKTEGVFGFIDFMDGPKAGETRPLRSDAKNKLTALLREHVERHLRLRGLVSYDAAGQQAFYFPKGLMQNDKVNYRTAWNTTTWKNVVGRSEKLGVYWHLAMKVNVSLGEQPMVRFKPYLCWSEDGQKAITDTKRTSSLRKRFCRNWWNPQWRTLQEAFIAFLAGGDEEIVIDLGGANSMALAARLSGVQLARSMPADLLLQDQAEDPDEPDQLDDDFQDGDELEEEA</sequence>
<feature type="compositionally biased region" description="Acidic residues" evidence="1">
    <location>
        <begin position="437"/>
        <end position="461"/>
    </location>
</feature>
<protein>
    <submittedName>
        <fullName evidence="3">Toll/interleukin-1 receptor domain-containing protein</fullName>
    </submittedName>
</protein>
<name>A0ABW5QNC4_9HYPH</name>
<organism evidence="3 4">
    <name type="scientific">Devosia albogilva</name>
    <dbReference type="NCBI Taxonomy" id="429726"/>
    <lineage>
        <taxon>Bacteria</taxon>
        <taxon>Pseudomonadati</taxon>
        <taxon>Pseudomonadota</taxon>
        <taxon>Alphaproteobacteria</taxon>
        <taxon>Hyphomicrobiales</taxon>
        <taxon>Devosiaceae</taxon>
        <taxon>Devosia</taxon>
    </lineage>
</organism>
<evidence type="ECO:0000313" key="3">
    <source>
        <dbReference type="EMBL" id="MFD2649193.1"/>
    </source>
</evidence>
<feature type="domain" description="TIR" evidence="2">
    <location>
        <begin position="2"/>
        <end position="137"/>
    </location>
</feature>
<feature type="region of interest" description="Disordered" evidence="1">
    <location>
        <begin position="433"/>
        <end position="461"/>
    </location>
</feature>
<evidence type="ECO:0000259" key="2">
    <source>
        <dbReference type="PROSITE" id="PS50104"/>
    </source>
</evidence>
<dbReference type="InterPro" id="IPR035897">
    <property type="entry name" value="Toll_tir_struct_dom_sf"/>
</dbReference>
<dbReference type="EMBL" id="JBHUNP010000001">
    <property type="protein sequence ID" value="MFD2649193.1"/>
    <property type="molecule type" value="Genomic_DNA"/>
</dbReference>
<dbReference type="InterPro" id="IPR000157">
    <property type="entry name" value="TIR_dom"/>
</dbReference>
<gene>
    <name evidence="3" type="ORF">ACFSX5_15495</name>
</gene>
<dbReference type="RefSeq" id="WP_386834639.1">
    <property type="nucleotide sequence ID" value="NZ_JBHUNP010000001.1"/>
</dbReference>
<keyword evidence="3" id="KW-0675">Receptor</keyword>